<keyword evidence="6" id="KW-0175">Coiled coil</keyword>
<evidence type="ECO:0000256" key="3">
    <source>
        <dbReference type="ARBA" id="ARBA00022692"/>
    </source>
</evidence>
<organism evidence="8 9">
    <name type="scientific">Catenovulum sediminis</name>
    <dbReference type="NCBI Taxonomy" id="1740262"/>
    <lineage>
        <taxon>Bacteria</taxon>
        <taxon>Pseudomonadati</taxon>
        <taxon>Pseudomonadota</taxon>
        <taxon>Gammaproteobacteria</taxon>
        <taxon>Alteromonadales</taxon>
        <taxon>Alteromonadaceae</taxon>
        <taxon>Catenovulum</taxon>
    </lineage>
</organism>
<feature type="transmembrane region" description="Helical" evidence="7">
    <location>
        <begin position="34"/>
        <end position="56"/>
    </location>
</feature>
<comment type="similarity">
    <text evidence="2">Belongs to the autoinducer-2 exporter (AI-2E) (TC 2.A.86) family.</text>
</comment>
<feature type="coiled-coil region" evidence="6">
    <location>
        <begin position="73"/>
        <end position="104"/>
    </location>
</feature>
<evidence type="ECO:0000256" key="6">
    <source>
        <dbReference type="SAM" id="Coils"/>
    </source>
</evidence>
<dbReference type="PANTHER" id="PTHR21716:SF16">
    <property type="entry name" value="BLL1467 PROTEIN"/>
    <property type="match status" value="1"/>
</dbReference>
<keyword evidence="9" id="KW-1185">Reference proteome</keyword>
<dbReference type="Proteomes" id="UP001467690">
    <property type="component" value="Unassembled WGS sequence"/>
</dbReference>
<dbReference type="Pfam" id="PF01594">
    <property type="entry name" value="AI-2E_transport"/>
    <property type="match status" value="1"/>
</dbReference>
<feature type="transmembrane region" description="Helical" evidence="7">
    <location>
        <begin position="285"/>
        <end position="309"/>
    </location>
</feature>
<comment type="caution">
    <text evidence="8">The sequence shown here is derived from an EMBL/GenBank/DDBJ whole genome shotgun (WGS) entry which is preliminary data.</text>
</comment>
<proteinExistence type="inferred from homology"/>
<dbReference type="PANTHER" id="PTHR21716">
    <property type="entry name" value="TRANSMEMBRANE PROTEIN"/>
    <property type="match status" value="1"/>
</dbReference>
<dbReference type="EMBL" id="JBELOE010000093">
    <property type="protein sequence ID" value="MER2491178.1"/>
    <property type="molecule type" value="Genomic_DNA"/>
</dbReference>
<dbReference type="RefSeq" id="WP_246072483.1">
    <property type="nucleotide sequence ID" value="NZ_CP041660.1"/>
</dbReference>
<evidence type="ECO:0000256" key="2">
    <source>
        <dbReference type="ARBA" id="ARBA00009773"/>
    </source>
</evidence>
<keyword evidence="3 7" id="KW-0812">Transmembrane</keyword>
<reference evidence="8 9" key="1">
    <citation type="submission" date="2024-06" db="EMBL/GenBank/DDBJ databases">
        <authorList>
            <person name="Chen R.Y."/>
        </authorList>
    </citation>
    <scope>NUCLEOTIDE SEQUENCE [LARGE SCALE GENOMIC DNA]</scope>
    <source>
        <strain evidence="8 9">D2</strain>
    </source>
</reference>
<keyword evidence="4 7" id="KW-1133">Transmembrane helix</keyword>
<dbReference type="InterPro" id="IPR002549">
    <property type="entry name" value="AI-2E-like"/>
</dbReference>
<evidence type="ECO:0000256" key="5">
    <source>
        <dbReference type="ARBA" id="ARBA00023136"/>
    </source>
</evidence>
<gene>
    <name evidence="8" type="ORF">ABS311_04705</name>
</gene>
<evidence type="ECO:0000256" key="7">
    <source>
        <dbReference type="SAM" id="Phobius"/>
    </source>
</evidence>
<evidence type="ECO:0000256" key="1">
    <source>
        <dbReference type="ARBA" id="ARBA00004141"/>
    </source>
</evidence>
<keyword evidence="5 7" id="KW-0472">Membrane</keyword>
<feature type="transmembrane region" description="Helical" evidence="7">
    <location>
        <begin position="130"/>
        <end position="157"/>
    </location>
</feature>
<name>A0ABV1RE34_9ALTE</name>
<protein>
    <submittedName>
        <fullName evidence="8">AI-2E family transporter</fullName>
    </submittedName>
</protein>
<comment type="subcellular location">
    <subcellularLocation>
        <location evidence="1">Membrane</location>
        <topology evidence="1">Multi-pass membrane protein</topology>
    </subcellularLocation>
</comment>
<feature type="transmembrane region" description="Helical" evidence="7">
    <location>
        <begin position="178"/>
        <end position="203"/>
    </location>
</feature>
<evidence type="ECO:0000256" key="4">
    <source>
        <dbReference type="ARBA" id="ARBA00022989"/>
    </source>
</evidence>
<evidence type="ECO:0000313" key="9">
    <source>
        <dbReference type="Proteomes" id="UP001467690"/>
    </source>
</evidence>
<sequence>MARDLFLPLVAACLLSLLLSPAVRFLTNLGLPRFLSGLTMILVSAGLIVASVWVTIPALTQWMESAPDSISHILKHERELKDTIENIQETSQRVSDAVEEIIEQEPEANVLVKPEENWGESLLTSLQTGFGVGIIILTLTLFLLTHGDSLILNLIRVSAKRKTRRKFIKLFRRLRFEVGRYLAAVTLINALCGAVTSLIVWYFDLPMPWVWLVLVTFLRFVPYVGVAILAVLLTLISATQADTLWLTLAPTLCFLVMMNITGLLIDPLVHGMRLKINPIIVFVSVVFWGWLWGIAGAIIAVPMLTIILVSAQTLEWIRVSQIMTVKSK</sequence>
<accession>A0ABV1RE34</accession>
<evidence type="ECO:0000313" key="8">
    <source>
        <dbReference type="EMBL" id="MER2491178.1"/>
    </source>
</evidence>
<feature type="transmembrane region" description="Helical" evidence="7">
    <location>
        <begin position="6"/>
        <end position="27"/>
    </location>
</feature>
<feature type="transmembrane region" description="Helical" evidence="7">
    <location>
        <begin position="243"/>
        <end position="265"/>
    </location>
</feature>
<feature type="transmembrane region" description="Helical" evidence="7">
    <location>
        <begin position="209"/>
        <end position="236"/>
    </location>
</feature>